<protein>
    <recommendedName>
        <fullName evidence="12">Taste receptor type 2</fullName>
    </recommendedName>
</protein>
<evidence type="ECO:0000256" key="4">
    <source>
        <dbReference type="ARBA" id="ARBA00022606"/>
    </source>
</evidence>
<evidence type="ECO:0000256" key="10">
    <source>
        <dbReference type="ARBA" id="ARBA00023224"/>
    </source>
</evidence>
<feature type="transmembrane region" description="Helical" evidence="13">
    <location>
        <begin position="230"/>
        <end position="248"/>
    </location>
</feature>
<evidence type="ECO:0000256" key="5">
    <source>
        <dbReference type="ARBA" id="ARBA00022692"/>
    </source>
</evidence>
<feature type="transmembrane region" description="Helical" evidence="13">
    <location>
        <begin position="44"/>
        <end position="69"/>
    </location>
</feature>
<reference evidence="16" key="2">
    <citation type="submission" date="2025-04" db="UniProtKB">
        <authorList>
            <consortium name="RefSeq"/>
        </authorList>
    </citation>
    <scope>IDENTIFICATION</scope>
</reference>
<evidence type="ECO:0000256" key="3">
    <source>
        <dbReference type="ARBA" id="ARBA00022480"/>
    </source>
</evidence>
<accession>Q2AB60</accession>
<comment type="subcellular location">
    <subcellularLocation>
        <location evidence="1 12">Membrane</location>
        <topology evidence="1 12">Multi-pass membrane protein</topology>
    </subcellularLocation>
</comment>
<dbReference type="RefSeq" id="NP_001165482.1">
    <property type="nucleotide sequence ID" value="NM_001172011.1"/>
</dbReference>
<keyword evidence="4 12" id="KW-0716">Sensory transduction</keyword>
<dbReference type="PANTHER" id="PTHR11394:SF163">
    <property type="entry name" value="TASTE RECEPTOR TYPE 2"/>
    <property type="match status" value="1"/>
</dbReference>
<name>Q2AB60_XENTR</name>
<evidence type="ECO:0000256" key="2">
    <source>
        <dbReference type="ARBA" id="ARBA00007376"/>
    </source>
</evidence>
<keyword evidence="8 12" id="KW-0472">Membrane</keyword>
<dbReference type="OrthoDB" id="9533783at2759"/>
<dbReference type="AlphaFoldDB" id="Q2AB60"/>
<proteinExistence type="inferred from homology"/>
<dbReference type="GO" id="GO:0004930">
    <property type="term" value="F:G protein-coupled receptor activity"/>
    <property type="evidence" value="ECO:0007669"/>
    <property type="project" value="UniProtKB-KW"/>
</dbReference>
<feature type="transmembrane region" description="Helical" evidence="13">
    <location>
        <begin position="260"/>
        <end position="280"/>
    </location>
</feature>
<evidence type="ECO:0000256" key="13">
    <source>
        <dbReference type="SAM" id="Phobius"/>
    </source>
</evidence>
<evidence type="ECO:0000256" key="7">
    <source>
        <dbReference type="ARBA" id="ARBA00023040"/>
    </source>
</evidence>
<evidence type="ECO:0000256" key="6">
    <source>
        <dbReference type="ARBA" id="ARBA00022989"/>
    </source>
</evidence>
<dbReference type="GO" id="GO:0001580">
    <property type="term" value="P:detection of chemical stimulus involved in sensory perception of bitter taste"/>
    <property type="evidence" value="ECO:0000318"/>
    <property type="project" value="GO_Central"/>
</dbReference>
<keyword evidence="6 13" id="KW-1133">Transmembrane helix</keyword>
<evidence type="ECO:0000313" key="16">
    <source>
        <dbReference type="RefSeq" id="NP_001165482.1"/>
    </source>
</evidence>
<organism evidence="14">
    <name type="scientific">Xenopus tropicalis</name>
    <name type="common">Western clawed frog</name>
    <name type="synonym">Silurana tropicalis</name>
    <dbReference type="NCBI Taxonomy" id="8364"/>
    <lineage>
        <taxon>Eukaryota</taxon>
        <taxon>Metazoa</taxon>
        <taxon>Chordata</taxon>
        <taxon>Craniata</taxon>
        <taxon>Vertebrata</taxon>
        <taxon>Euteleostomi</taxon>
        <taxon>Amphibia</taxon>
        <taxon>Batrachia</taxon>
        <taxon>Anura</taxon>
        <taxon>Pipoidea</taxon>
        <taxon>Pipidae</taxon>
        <taxon>Xenopodinae</taxon>
        <taxon>Xenopus</taxon>
        <taxon>Silurana</taxon>
    </lineage>
</organism>
<evidence type="ECO:0000313" key="17">
    <source>
        <dbReference type="Xenbase" id="XB-GENE-29099555"/>
    </source>
</evidence>
<dbReference type="OMA" id="THIITEQ"/>
<dbReference type="Pfam" id="PF05296">
    <property type="entry name" value="TAS2R"/>
    <property type="match status" value="1"/>
</dbReference>
<dbReference type="CTD" id="100335074"/>
<dbReference type="FunFam" id="1.20.1070.10:FF:000055">
    <property type="entry name" value="Taste receptor type 2"/>
    <property type="match status" value="1"/>
</dbReference>
<evidence type="ECO:0000313" key="14">
    <source>
        <dbReference type="EMBL" id="BAE80407.1"/>
    </source>
</evidence>
<evidence type="ECO:0000256" key="9">
    <source>
        <dbReference type="ARBA" id="ARBA00023170"/>
    </source>
</evidence>
<dbReference type="PhylomeDB" id="Q2AB60"/>
<dbReference type="InterPro" id="IPR007960">
    <property type="entry name" value="TAS2R"/>
</dbReference>
<dbReference type="KEGG" id="xtr:100335074"/>
<keyword evidence="7 12" id="KW-0297">G-protein coupled receptor</keyword>
<evidence type="ECO:0000256" key="1">
    <source>
        <dbReference type="ARBA" id="ARBA00004141"/>
    </source>
</evidence>
<gene>
    <name evidence="16 17" type="primary">t2r23</name>
</gene>
<dbReference type="EMBL" id="AB249791">
    <property type="protein sequence ID" value="BAE80407.1"/>
    <property type="molecule type" value="Genomic_DNA"/>
</dbReference>
<comment type="similarity">
    <text evidence="2 11">Belongs to the G-protein coupled receptor T2R family.</text>
</comment>
<evidence type="ECO:0000256" key="11">
    <source>
        <dbReference type="RuleBase" id="RU004423"/>
    </source>
</evidence>
<dbReference type="Xenbase" id="XB-GENE-29099555">
    <property type="gene designation" value="t2r23"/>
</dbReference>
<evidence type="ECO:0000256" key="8">
    <source>
        <dbReference type="ARBA" id="ARBA00023136"/>
    </source>
</evidence>
<dbReference type="SUPFAM" id="SSF81321">
    <property type="entry name" value="Family A G protein-coupled receptor-like"/>
    <property type="match status" value="1"/>
</dbReference>
<dbReference type="PANTHER" id="PTHR11394">
    <property type="entry name" value="TASTE RECEPTOR TYPE 2"/>
    <property type="match status" value="1"/>
</dbReference>
<sequence length="295" mass="33103">MLSELHLIFGIALVLSWICGTVLNSSIVAVYLSDWKKGLNLGACNQIILTMGCTNLLLQSFLTFHLMFITYQFSVLLDKELLLAAVSFGLHFSISLSFWLTAWLSGCYCVQLFNSSNRFFILLKREVSTVVAYCLLGSVLTLFIAEMPIIWTTHITTDQNQTSIYSMMDDNIALVLFNFTISCLLPTIITSFCIGLSLMSLLKHVHKMKQNSSKFWNPQLKSHVKACRTMLLLLAVNLIFSLTVFISSQLKDKAGVSGIYVPWFILMSNPSGKAIILLFGNSRLATAWSKFLFSQ</sequence>
<keyword evidence="9 12" id="KW-0675">Receptor</keyword>
<keyword evidence="3 12" id="KW-0919">Taste</keyword>
<feature type="transmembrane region" description="Helical" evidence="13">
    <location>
        <begin position="6"/>
        <end position="32"/>
    </location>
</feature>
<dbReference type="AGR" id="Xenbase:XB-GENE-29099555"/>
<keyword evidence="5 12" id="KW-0812">Transmembrane</keyword>
<dbReference type="GO" id="GO:0016020">
    <property type="term" value="C:membrane"/>
    <property type="evidence" value="ECO:0000318"/>
    <property type="project" value="GO_Central"/>
</dbReference>
<keyword evidence="10 12" id="KW-0807">Transducer</keyword>
<feature type="transmembrane region" description="Helical" evidence="13">
    <location>
        <begin position="130"/>
        <end position="151"/>
    </location>
</feature>
<dbReference type="GO" id="GO:0033038">
    <property type="term" value="F:bitter taste receptor activity"/>
    <property type="evidence" value="ECO:0000318"/>
    <property type="project" value="GO_Central"/>
</dbReference>
<dbReference type="GeneID" id="100335074"/>
<dbReference type="HOGENOM" id="CLU_072337_3_1_1"/>
<keyword evidence="15" id="KW-1185">Reference proteome</keyword>
<feature type="transmembrane region" description="Helical" evidence="13">
    <location>
        <begin position="171"/>
        <end position="202"/>
    </location>
</feature>
<reference evidence="14 16" key="1">
    <citation type="journal article" date="2006" name="Mol. Biol. Evol.">
        <title>Lineage-specific expansions and contractions of the bitter taste receptor gene repertoire in vertebrates.</title>
        <authorList>
            <consortium name="SMBE Tri-National Young Investigators"/>
            <person name="Go Y."/>
        </authorList>
    </citation>
    <scope>NUCLEOTIDE SEQUENCE</scope>
</reference>
<dbReference type="Gene3D" id="1.20.1070.10">
    <property type="entry name" value="Rhodopsin 7-helix transmembrane proteins"/>
    <property type="match status" value="1"/>
</dbReference>
<dbReference type="Proteomes" id="UP000008143">
    <property type="component" value="Chromosome 9"/>
</dbReference>
<evidence type="ECO:0000313" key="15">
    <source>
        <dbReference type="Proteomes" id="UP000008143"/>
    </source>
</evidence>
<feature type="transmembrane region" description="Helical" evidence="13">
    <location>
        <begin position="81"/>
        <end position="110"/>
    </location>
</feature>
<evidence type="ECO:0000256" key="12">
    <source>
        <dbReference type="RuleBase" id="RU004424"/>
    </source>
</evidence>